<reference evidence="4" key="1">
    <citation type="submission" date="2018-06" db="EMBL/GenBank/DDBJ databases">
        <title>Aestuariibacter litoralis strain KCTC 52945T.</title>
        <authorList>
            <person name="Li X."/>
            <person name="Salam N."/>
            <person name="Li J.-L."/>
            <person name="Chen Y.-M."/>
            <person name="Yang Z.-W."/>
            <person name="Zhang L.-Y."/>
            <person name="Han M.-X."/>
            <person name="Xiao M."/>
            <person name="Li W.-J."/>
        </authorList>
    </citation>
    <scope>NUCLEOTIDE SEQUENCE [LARGE SCALE GENOMIC DNA]</scope>
    <source>
        <strain evidence="4">KCTC 52945</strain>
    </source>
</reference>
<gene>
    <name evidence="3" type="ORF">DK847_19445</name>
</gene>
<evidence type="ECO:0000256" key="1">
    <source>
        <dbReference type="SAM" id="MobiDB-lite"/>
    </source>
</evidence>
<name>A0A2W2BP36_9HYPH</name>
<comment type="caution">
    <text evidence="3">The sequence shown here is derived from an EMBL/GenBank/DDBJ whole genome shotgun (WGS) entry which is preliminary data.</text>
</comment>
<dbReference type="RefSeq" id="WP_111200208.1">
    <property type="nucleotide sequence ID" value="NZ_QKVK01000014.1"/>
</dbReference>
<feature type="transmembrane region" description="Helical" evidence="2">
    <location>
        <begin position="43"/>
        <end position="64"/>
    </location>
</feature>
<evidence type="ECO:0000313" key="4">
    <source>
        <dbReference type="Proteomes" id="UP000248795"/>
    </source>
</evidence>
<keyword evidence="2" id="KW-0472">Membrane</keyword>
<proteinExistence type="predicted"/>
<dbReference type="AlphaFoldDB" id="A0A2W2BP36"/>
<keyword evidence="4" id="KW-1185">Reference proteome</keyword>
<evidence type="ECO:0000256" key="2">
    <source>
        <dbReference type="SAM" id="Phobius"/>
    </source>
</evidence>
<dbReference type="EMBL" id="QKVK01000014">
    <property type="protein sequence ID" value="PZF75176.1"/>
    <property type="molecule type" value="Genomic_DNA"/>
</dbReference>
<evidence type="ECO:0000313" key="3">
    <source>
        <dbReference type="EMBL" id="PZF75176.1"/>
    </source>
</evidence>
<organism evidence="3 4">
    <name type="scientific">Aestuariivirga litoralis</name>
    <dbReference type="NCBI Taxonomy" id="2650924"/>
    <lineage>
        <taxon>Bacteria</taxon>
        <taxon>Pseudomonadati</taxon>
        <taxon>Pseudomonadota</taxon>
        <taxon>Alphaproteobacteria</taxon>
        <taxon>Hyphomicrobiales</taxon>
        <taxon>Aestuariivirgaceae</taxon>
        <taxon>Aestuariivirga</taxon>
    </lineage>
</organism>
<feature type="region of interest" description="Disordered" evidence="1">
    <location>
        <begin position="142"/>
        <end position="164"/>
    </location>
</feature>
<keyword evidence="2" id="KW-0812">Transmembrane</keyword>
<sequence length="264" mass="27902">MANDSDRRLVSDLMDLVQKRPDDPVATEWKRAVPSPSRRILDIVLWSSITNLILLGVFVAGWNFDGVRAYVIERLDPAGIGLAGGDDSLRLARPELQDNELLTSGPQRQLKGSLQMTLVPSSAPEGSVEPAAVTEPVDVAMDEGTGVEPDQGDGSGDMTVGPEDPAAQLVKSPVLRRAQSGGGVEIGSFATVSLPGPSSECLDTVYGLLDDAGAPRDKLKVLADSPAIKVARFCAANGSIVVTCRMDQITISPRRLKPNESCTG</sequence>
<keyword evidence="2" id="KW-1133">Transmembrane helix</keyword>
<accession>A0A2W2BP36</accession>
<dbReference type="Proteomes" id="UP000248795">
    <property type="component" value="Unassembled WGS sequence"/>
</dbReference>
<protein>
    <submittedName>
        <fullName evidence="3">Uncharacterized protein</fullName>
    </submittedName>
</protein>